<feature type="binding site" evidence="7">
    <location>
        <position position="25"/>
    </location>
    <ligand>
        <name>Ca(2+)</name>
        <dbReference type="ChEBI" id="CHEBI:29108"/>
    </ligand>
</feature>
<dbReference type="GO" id="GO:0005789">
    <property type="term" value="C:endoplasmic reticulum membrane"/>
    <property type="evidence" value="ECO:0007669"/>
    <property type="project" value="TreeGrafter"/>
</dbReference>
<evidence type="ECO:0000313" key="10">
    <source>
        <dbReference type="Proteomes" id="UP000614334"/>
    </source>
</evidence>
<evidence type="ECO:0000256" key="8">
    <source>
        <dbReference type="SAM" id="Phobius"/>
    </source>
</evidence>
<keyword evidence="7" id="KW-0479">Metal-binding</keyword>
<comment type="similarity">
    <text evidence="2">Belongs to the alkaline ceramidase family.</text>
</comment>
<dbReference type="Pfam" id="PF05875">
    <property type="entry name" value="Ceramidase"/>
    <property type="match status" value="1"/>
</dbReference>
<dbReference type="GO" id="GO:0046872">
    <property type="term" value="F:metal ion binding"/>
    <property type="evidence" value="ECO:0007669"/>
    <property type="project" value="UniProtKB-KW"/>
</dbReference>
<evidence type="ECO:0000256" key="1">
    <source>
        <dbReference type="ARBA" id="ARBA00004141"/>
    </source>
</evidence>
<comment type="subcellular location">
    <subcellularLocation>
        <location evidence="1">Membrane</location>
        <topology evidence="1">Multi-pass membrane protein</topology>
    </subcellularLocation>
</comment>
<evidence type="ECO:0000256" key="7">
    <source>
        <dbReference type="PIRSR" id="PIRSR608901-1"/>
    </source>
</evidence>
<dbReference type="GO" id="GO:0016811">
    <property type="term" value="F:hydrolase activity, acting on carbon-nitrogen (but not peptide) bonds, in linear amides"/>
    <property type="evidence" value="ECO:0007669"/>
    <property type="project" value="InterPro"/>
</dbReference>
<evidence type="ECO:0000256" key="6">
    <source>
        <dbReference type="ARBA" id="ARBA00023136"/>
    </source>
</evidence>
<keyword evidence="6 8" id="KW-0472">Membrane</keyword>
<dbReference type="EMBL" id="JACYCF010000045">
    <property type="protein sequence ID" value="KAF8748183.1"/>
    <property type="molecule type" value="Genomic_DNA"/>
</dbReference>
<evidence type="ECO:0000256" key="4">
    <source>
        <dbReference type="ARBA" id="ARBA00022801"/>
    </source>
</evidence>
<dbReference type="AlphaFoldDB" id="A0A8H7I3S5"/>
<gene>
    <name evidence="9" type="ORF">RHS01_10994</name>
</gene>
<protein>
    <submittedName>
        <fullName evidence="9">Ceramidase</fullName>
    </submittedName>
</protein>
<dbReference type="GO" id="GO:0046514">
    <property type="term" value="P:ceramide catabolic process"/>
    <property type="evidence" value="ECO:0007669"/>
    <property type="project" value="TreeGrafter"/>
</dbReference>
<dbReference type="PANTHER" id="PTHR46187:SF3">
    <property type="entry name" value="ALKALINE CERAMIDASE 3"/>
    <property type="match status" value="1"/>
</dbReference>
<keyword evidence="7" id="KW-0106">Calcium</keyword>
<keyword evidence="3 8" id="KW-0812">Transmembrane</keyword>
<proteinExistence type="inferred from homology"/>
<feature type="binding site" evidence="7">
    <location>
        <position position="38"/>
    </location>
    <ligand>
        <name>Ca(2+)</name>
        <dbReference type="ChEBI" id="CHEBI:29108"/>
    </ligand>
</feature>
<sequence>MTEPVHRLGQKTAGAWGLHTATIDWCEDNYTHTHYVAEWYNTISNIPFILLGLFGAYSFLAPHLQPNRKPIPDGTRHAAGNIGIMCIGFGSAYFTQHSSGMPSDRWKGQNSWKLKIGLAAVPLTVSAFILPEPNFAPSMLRNYPVNIDIPDRPSLPYCPTLSPTNRPTRSETLHHHRLLTLRLAFGIWNVDNVWCDTWTLVRSKAWGLGGGIGELVGAMTRDMRVASFDWVRMRKNRSWDVLKYPGAFELTTPVWGLVPAIRWRVMGGKGGLGANAKMDKLQ</sequence>
<dbReference type="PANTHER" id="PTHR46187">
    <property type="entry name" value="ALKALINE CERAMIDASE 3"/>
    <property type="match status" value="1"/>
</dbReference>
<evidence type="ECO:0000256" key="3">
    <source>
        <dbReference type="ARBA" id="ARBA00022692"/>
    </source>
</evidence>
<comment type="caution">
    <text evidence="9">The sequence shown here is derived from an EMBL/GenBank/DDBJ whole genome shotgun (WGS) entry which is preliminary data.</text>
</comment>
<keyword evidence="5 8" id="KW-1133">Transmembrane helix</keyword>
<evidence type="ECO:0000313" key="9">
    <source>
        <dbReference type="EMBL" id="KAF8748183.1"/>
    </source>
</evidence>
<dbReference type="Proteomes" id="UP000614334">
    <property type="component" value="Unassembled WGS sequence"/>
</dbReference>
<feature type="transmembrane region" description="Helical" evidence="8">
    <location>
        <begin position="46"/>
        <end position="64"/>
    </location>
</feature>
<feature type="binding site" evidence="7">
    <location>
        <position position="24"/>
    </location>
    <ligand>
        <name>Ca(2+)</name>
        <dbReference type="ChEBI" id="CHEBI:29108"/>
    </ligand>
</feature>
<dbReference type="GO" id="GO:0046513">
    <property type="term" value="P:ceramide biosynthetic process"/>
    <property type="evidence" value="ECO:0007669"/>
    <property type="project" value="TreeGrafter"/>
</dbReference>
<reference evidence="9" key="1">
    <citation type="submission" date="2020-09" db="EMBL/GenBank/DDBJ databases">
        <title>Comparative genome analyses of four rice-infecting Rhizoctonia solani isolates reveal extensive enrichment of homogalacturonan modification genes.</title>
        <authorList>
            <person name="Lee D.-Y."/>
            <person name="Jeon J."/>
            <person name="Kim K.-T."/>
            <person name="Cheong K."/>
            <person name="Song H."/>
            <person name="Choi G."/>
            <person name="Ko J."/>
            <person name="Opiyo S.O."/>
            <person name="Zuo S."/>
            <person name="Madhav S."/>
            <person name="Lee Y.-H."/>
            <person name="Wang G.-L."/>
        </authorList>
    </citation>
    <scope>NUCLEOTIDE SEQUENCE</scope>
    <source>
        <strain evidence="9">AG1-IA B2</strain>
    </source>
</reference>
<evidence type="ECO:0000256" key="5">
    <source>
        <dbReference type="ARBA" id="ARBA00022989"/>
    </source>
</evidence>
<organism evidence="9 10">
    <name type="scientific">Rhizoctonia solani</name>
    <dbReference type="NCBI Taxonomy" id="456999"/>
    <lineage>
        <taxon>Eukaryota</taxon>
        <taxon>Fungi</taxon>
        <taxon>Dikarya</taxon>
        <taxon>Basidiomycota</taxon>
        <taxon>Agaricomycotina</taxon>
        <taxon>Agaricomycetes</taxon>
        <taxon>Cantharellales</taxon>
        <taxon>Ceratobasidiaceae</taxon>
        <taxon>Rhizoctonia</taxon>
    </lineage>
</organism>
<accession>A0A8H7I3S5</accession>
<keyword evidence="4" id="KW-0378">Hydrolase</keyword>
<dbReference type="InterPro" id="IPR008901">
    <property type="entry name" value="ACER"/>
</dbReference>
<feature type="binding site" evidence="7">
    <location>
        <position position="27"/>
    </location>
    <ligand>
        <name>Ca(2+)</name>
        <dbReference type="ChEBI" id="CHEBI:29108"/>
    </ligand>
</feature>
<evidence type="ECO:0000256" key="2">
    <source>
        <dbReference type="ARBA" id="ARBA00009780"/>
    </source>
</evidence>
<name>A0A8H7I3S5_9AGAM</name>
<feature type="binding site" evidence="7">
    <location>
        <position position="29"/>
    </location>
    <ligand>
        <name>Ca(2+)</name>
        <dbReference type="ChEBI" id="CHEBI:29108"/>
    </ligand>
</feature>